<proteinExistence type="predicted"/>
<evidence type="ECO:0000256" key="1">
    <source>
        <dbReference type="SAM" id="Phobius"/>
    </source>
</evidence>
<keyword evidence="1" id="KW-0472">Membrane</keyword>
<keyword evidence="1" id="KW-1133">Transmembrane helix</keyword>
<organism evidence="2 3">
    <name type="scientific">Heliobacterium mobile</name>
    <name type="common">Heliobacillus mobilis</name>
    <dbReference type="NCBI Taxonomy" id="28064"/>
    <lineage>
        <taxon>Bacteria</taxon>
        <taxon>Bacillati</taxon>
        <taxon>Bacillota</taxon>
        <taxon>Clostridia</taxon>
        <taxon>Eubacteriales</taxon>
        <taxon>Heliobacteriaceae</taxon>
        <taxon>Heliobacterium</taxon>
    </lineage>
</organism>
<dbReference type="Proteomes" id="UP000430670">
    <property type="component" value="Unassembled WGS sequence"/>
</dbReference>
<keyword evidence="3" id="KW-1185">Reference proteome</keyword>
<dbReference type="RefSeq" id="WP_155474851.1">
    <property type="nucleotide sequence ID" value="NZ_WNKU01000001.1"/>
</dbReference>
<feature type="transmembrane region" description="Helical" evidence="1">
    <location>
        <begin position="72"/>
        <end position="89"/>
    </location>
</feature>
<protein>
    <submittedName>
        <fullName evidence="2">Uncharacterized protein</fullName>
    </submittedName>
</protein>
<name>A0A6I3SBQ4_HELMO</name>
<gene>
    <name evidence="2" type="ORF">GJ688_02115</name>
</gene>
<dbReference type="AlphaFoldDB" id="A0A6I3SBQ4"/>
<accession>A0A6I3SBQ4</accession>
<evidence type="ECO:0000313" key="2">
    <source>
        <dbReference type="EMBL" id="MTV47778.1"/>
    </source>
</evidence>
<comment type="caution">
    <text evidence="2">The sequence shown here is derived from an EMBL/GenBank/DDBJ whole genome shotgun (WGS) entry which is preliminary data.</text>
</comment>
<reference evidence="2 3" key="1">
    <citation type="submission" date="2019-11" db="EMBL/GenBank/DDBJ databases">
        <title>Whole-genome sequence of a the green, strictly anaerobic photosynthetic bacterium Heliobacillus mobilis DSM 6151.</title>
        <authorList>
            <person name="Kyndt J.A."/>
            <person name="Meyer T.E."/>
        </authorList>
    </citation>
    <scope>NUCLEOTIDE SEQUENCE [LARGE SCALE GENOMIC DNA]</scope>
    <source>
        <strain evidence="2 3">DSM 6151</strain>
    </source>
</reference>
<sequence>MNTAMVKNPLFISALAAFVYSLLAKSGVIVNENMYHLAVDTLCAFILGYGVYSSVVVQGDTWLDKIKNNPKLLLALGALLYWGASLFGVQLDPTLYRDFLNLMSIALLGTGVMTNWDQWQVGKPEFSPEQFIPIVDKPVVKAEEKEPATFAQAGAPSDTPPI</sequence>
<keyword evidence="1" id="KW-0812">Transmembrane</keyword>
<dbReference type="EMBL" id="WNKU01000001">
    <property type="protein sequence ID" value="MTV47778.1"/>
    <property type="molecule type" value="Genomic_DNA"/>
</dbReference>
<evidence type="ECO:0000313" key="3">
    <source>
        <dbReference type="Proteomes" id="UP000430670"/>
    </source>
</evidence>
<feature type="transmembrane region" description="Helical" evidence="1">
    <location>
        <begin position="34"/>
        <end position="52"/>
    </location>
</feature>